<dbReference type="AlphaFoldDB" id="A0A1H2SYK2"/>
<dbReference type="GO" id="GO:0004016">
    <property type="term" value="F:adenylate cyclase activity"/>
    <property type="evidence" value="ECO:0007669"/>
    <property type="project" value="UniProtKB-ARBA"/>
</dbReference>
<reference evidence="4 5" key="1">
    <citation type="submission" date="2016-10" db="EMBL/GenBank/DDBJ databases">
        <authorList>
            <person name="de Groot N.N."/>
        </authorList>
    </citation>
    <scope>NUCLEOTIDE SEQUENCE [LARGE SCALE GENOMIC DNA]</scope>
    <source>
        <strain evidence="4 5">DSM 17890</strain>
    </source>
</reference>
<proteinExistence type="predicted"/>
<dbReference type="SMART" id="SM01080">
    <property type="entry name" value="CHASE2"/>
    <property type="match status" value="1"/>
</dbReference>
<evidence type="ECO:0000256" key="2">
    <source>
        <dbReference type="SAM" id="Phobius"/>
    </source>
</evidence>
<sequence length="709" mass="75761">MSMEAEGPGHAPGSGMTPGGGAGGAGQGAAAPSRFRPPPLRLLLGLLIALCVAAAAIAGFRGMQTLRSLESGLNDRLRVILSPYSETQDPRISILTVTEDTLALFPYRSPVDRDFLADLIILLNDAGVAAIGLDILIDQPTEPAKDQRLIEAIRDFPGTLVLAWADARAGLRPAQEAFLADFMERSGAIPGFATVRYDPDGVVRRFESTLPGAEPMSFSAALLTATDQPLFPTEGLVDWRRETPDGSPAFQKIASQILLNPAMPRAMFRNWFAGRYVMIGADLEQTDRHQTSLSVDPTISNRTNPGVLLHAHVLSQMLDGREVRDFDVRGWPGAAIVAVMALIGAGIGIWGGALYWRLAALAGAGIGYAALAVWLSSLAGPYFPVAPALIAFVVSFAIGGATEAFLSSREKQFIRMAFSHYLEPAMVDRLARDRSSLRLGGERREISFIFTDVAGFTDMSENLEPEALAELLNGYFDGMSDIIARHSGTIDKFIGDAVVALFGAMTQEPDHALNAIRCAAEMDAFAEDYRRANAHLGLGVTRIGVHTGVASVGNFGGRKRFDYTAMGDAMNTAARLESINKRLGTRITVSEAARLSALRYADETRGLAELRPVGRVMLKGKVEPVAVWNLDRVASQATRDAYGAAFARIATGNWAEGGADGAAPDPAAALTALERLATAPDAPSDAAQDPLVRLHLERLRAGESDDRIV</sequence>
<gene>
    <name evidence="4" type="ORF">SAMN05444336_101827</name>
</gene>
<feature type="region of interest" description="Disordered" evidence="1">
    <location>
        <begin position="1"/>
        <end position="31"/>
    </location>
</feature>
<feature type="compositionally biased region" description="Gly residues" evidence="1">
    <location>
        <begin position="10"/>
        <end position="27"/>
    </location>
</feature>
<feature type="transmembrane region" description="Helical" evidence="2">
    <location>
        <begin position="358"/>
        <end position="379"/>
    </location>
</feature>
<evidence type="ECO:0000313" key="4">
    <source>
        <dbReference type="EMBL" id="SDW36650.1"/>
    </source>
</evidence>
<dbReference type="InterPro" id="IPR029787">
    <property type="entry name" value="Nucleotide_cyclase"/>
</dbReference>
<organism evidence="4 5">
    <name type="scientific">Albimonas donghaensis</name>
    <dbReference type="NCBI Taxonomy" id="356660"/>
    <lineage>
        <taxon>Bacteria</taxon>
        <taxon>Pseudomonadati</taxon>
        <taxon>Pseudomonadota</taxon>
        <taxon>Alphaproteobacteria</taxon>
        <taxon>Rhodobacterales</taxon>
        <taxon>Paracoccaceae</taxon>
        <taxon>Albimonas</taxon>
    </lineage>
</organism>
<dbReference type="Pfam" id="PF00211">
    <property type="entry name" value="Guanylate_cyc"/>
    <property type="match status" value="1"/>
</dbReference>
<dbReference type="SUPFAM" id="SSF55073">
    <property type="entry name" value="Nucleotide cyclase"/>
    <property type="match status" value="1"/>
</dbReference>
<dbReference type="PANTHER" id="PTHR43081:SF1">
    <property type="entry name" value="ADENYLATE CYCLASE, TERMINAL-DIFFERENTIATION SPECIFIC"/>
    <property type="match status" value="1"/>
</dbReference>
<evidence type="ECO:0000313" key="5">
    <source>
        <dbReference type="Proteomes" id="UP000199118"/>
    </source>
</evidence>
<keyword evidence="2" id="KW-0472">Membrane</keyword>
<feature type="transmembrane region" description="Helical" evidence="2">
    <location>
        <begin position="331"/>
        <end position="351"/>
    </location>
</feature>
<dbReference type="GO" id="GO:0035556">
    <property type="term" value="P:intracellular signal transduction"/>
    <property type="evidence" value="ECO:0007669"/>
    <property type="project" value="InterPro"/>
</dbReference>
<dbReference type="CDD" id="cd07302">
    <property type="entry name" value="CHD"/>
    <property type="match status" value="1"/>
</dbReference>
<feature type="transmembrane region" description="Helical" evidence="2">
    <location>
        <begin position="42"/>
        <end position="60"/>
    </location>
</feature>
<dbReference type="EMBL" id="FNMZ01000001">
    <property type="protein sequence ID" value="SDW36650.1"/>
    <property type="molecule type" value="Genomic_DNA"/>
</dbReference>
<dbReference type="PANTHER" id="PTHR43081">
    <property type="entry name" value="ADENYLATE CYCLASE, TERMINAL-DIFFERENTIATION SPECIFIC-RELATED"/>
    <property type="match status" value="1"/>
</dbReference>
<dbReference type="OrthoDB" id="341967at2"/>
<evidence type="ECO:0000256" key="1">
    <source>
        <dbReference type="SAM" id="MobiDB-lite"/>
    </source>
</evidence>
<feature type="transmembrane region" description="Helical" evidence="2">
    <location>
        <begin position="385"/>
        <end position="406"/>
    </location>
</feature>
<dbReference type="Gene3D" id="3.30.70.1230">
    <property type="entry name" value="Nucleotide cyclase"/>
    <property type="match status" value="1"/>
</dbReference>
<dbReference type="Pfam" id="PF05226">
    <property type="entry name" value="CHASE2"/>
    <property type="match status" value="1"/>
</dbReference>
<dbReference type="SMART" id="SM00044">
    <property type="entry name" value="CYCc"/>
    <property type="match status" value="1"/>
</dbReference>
<keyword evidence="2" id="KW-0812">Transmembrane</keyword>
<dbReference type="GO" id="GO:0009190">
    <property type="term" value="P:cyclic nucleotide biosynthetic process"/>
    <property type="evidence" value="ECO:0007669"/>
    <property type="project" value="InterPro"/>
</dbReference>
<name>A0A1H2SYK2_9RHOB</name>
<dbReference type="InterPro" id="IPR007890">
    <property type="entry name" value="CHASE2"/>
</dbReference>
<dbReference type="PROSITE" id="PS50125">
    <property type="entry name" value="GUANYLATE_CYCLASE_2"/>
    <property type="match status" value="1"/>
</dbReference>
<keyword evidence="2" id="KW-1133">Transmembrane helix</keyword>
<keyword evidence="5" id="KW-1185">Reference proteome</keyword>
<dbReference type="InterPro" id="IPR001054">
    <property type="entry name" value="A/G_cyclase"/>
</dbReference>
<evidence type="ECO:0000259" key="3">
    <source>
        <dbReference type="PROSITE" id="PS50125"/>
    </source>
</evidence>
<accession>A0A1H2SYK2</accession>
<protein>
    <submittedName>
        <fullName evidence="4">Adenylate/guanylate cyclase</fullName>
    </submittedName>
</protein>
<dbReference type="STRING" id="356660.SAMN05444336_101827"/>
<dbReference type="InterPro" id="IPR050697">
    <property type="entry name" value="Adenylyl/Guanylyl_Cyclase_3/4"/>
</dbReference>
<dbReference type="Proteomes" id="UP000199118">
    <property type="component" value="Unassembled WGS sequence"/>
</dbReference>
<feature type="domain" description="Guanylate cyclase" evidence="3">
    <location>
        <begin position="447"/>
        <end position="577"/>
    </location>
</feature>